<dbReference type="Proteomes" id="UP001280581">
    <property type="component" value="Unassembled WGS sequence"/>
</dbReference>
<comment type="caution">
    <text evidence="1">The sequence shown here is derived from an EMBL/GenBank/DDBJ whole genome shotgun (WGS) entry which is preliminary data.</text>
</comment>
<accession>A0AAN6LMA7</accession>
<keyword evidence="2" id="KW-1185">Reference proteome</keyword>
<dbReference type="EMBL" id="WVTA01000018">
    <property type="protein sequence ID" value="KAK3197694.1"/>
    <property type="molecule type" value="Genomic_DNA"/>
</dbReference>
<protein>
    <submittedName>
        <fullName evidence="1">Uncharacterized protein</fullName>
    </submittedName>
</protein>
<reference evidence="1 2" key="1">
    <citation type="submission" date="2021-02" db="EMBL/GenBank/DDBJ databases">
        <title>Genome assembly of Pseudopithomyces chartarum.</title>
        <authorList>
            <person name="Jauregui R."/>
            <person name="Singh J."/>
            <person name="Voisey C."/>
        </authorList>
    </citation>
    <scope>NUCLEOTIDE SEQUENCE [LARGE SCALE GENOMIC DNA]</scope>
    <source>
        <strain evidence="1 2">AGR01</strain>
    </source>
</reference>
<gene>
    <name evidence="1" type="ORF">GRF29_216g941625</name>
</gene>
<evidence type="ECO:0000313" key="2">
    <source>
        <dbReference type="Proteomes" id="UP001280581"/>
    </source>
</evidence>
<name>A0AAN6LMA7_9PLEO</name>
<dbReference type="AlphaFoldDB" id="A0AAN6LMA7"/>
<sequence>MQETTARGLAVSDELFLKIIKELIRAERPISSRSFSIIFFTRAIKAAKITGWFKDVVSLFYKENTVLIAVPSGLGNWGSDQKYLQCPGLGVSGHSDQFTTGCKKCQEYENWYPAAGVASKIQNLEVSLSCYLQSNNYMGLTLPCMFGGRDHSLGLFFSLKDPRFDQQGMNMPPLVRYTRTAWQDSFEHLDNLKVVVDVDDDRRTGTLCLAQASNNGQLSQLDQLKASVPHVYVKLRPNCVEVECRVRAGCMMSKCECGCFEEFARVIASTIEQE</sequence>
<evidence type="ECO:0000313" key="1">
    <source>
        <dbReference type="EMBL" id="KAK3197694.1"/>
    </source>
</evidence>
<proteinExistence type="predicted"/>
<organism evidence="1 2">
    <name type="scientific">Pseudopithomyces chartarum</name>
    <dbReference type="NCBI Taxonomy" id="1892770"/>
    <lineage>
        <taxon>Eukaryota</taxon>
        <taxon>Fungi</taxon>
        <taxon>Dikarya</taxon>
        <taxon>Ascomycota</taxon>
        <taxon>Pezizomycotina</taxon>
        <taxon>Dothideomycetes</taxon>
        <taxon>Pleosporomycetidae</taxon>
        <taxon>Pleosporales</taxon>
        <taxon>Massarineae</taxon>
        <taxon>Didymosphaeriaceae</taxon>
        <taxon>Pseudopithomyces</taxon>
    </lineage>
</organism>